<evidence type="ECO:0000256" key="6">
    <source>
        <dbReference type="ARBA" id="ARBA00022989"/>
    </source>
</evidence>
<accession>A0A0P0P1X3</accession>
<feature type="transmembrane region" description="Helical" evidence="9">
    <location>
        <begin position="277"/>
        <end position="297"/>
    </location>
</feature>
<keyword evidence="7 9" id="KW-0472">Membrane</keyword>
<dbReference type="AlphaFoldDB" id="A0A0P0P1X3"/>
<sequence>MKVVEPKALGFWMCVALVVGNMIGSGVFMLPASLAPYGWNAVAGWILTIGGALCLAFVFARLAKAFPQGGGPYIYTQEAFGPAAGFMVAWSYWISIWVGNAAIAAGTVSYLSVFYPQIATQTGLHCAITLAMVWGLTLMNCFGARLAGGLQVVTTVLKLLPLLGVLLLAAVVLGKTGGSTVLPFHAQDLTPVGITAAATLTLWALLGMESATVPAGKVVDPERSIPRATLVGTAFAGVIYLVVCSAVVLLTPADMLKTSNAPFADFVGLHGGGDARLVLAGFAAISGFGALNGWMLLQGEVPYAMAKGGVFPAFLAKTSRRGAPVRAHLLSSVFLTVLVAMNYSKSMVELFTFMALLATAISLFAYLFCAAAALRLQGRGQMEPSRVLTVVAIIATLYSFWTLYGAGEASLWSLVLLVVGLPVHWLIKRVAVAPPAE</sequence>
<dbReference type="Pfam" id="PF13520">
    <property type="entry name" value="AA_permease_2"/>
    <property type="match status" value="1"/>
</dbReference>
<dbReference type="STRING" id="69395.AQ619_14470"/>
<feature type="transmembrane region" description="Helical" evidence="9">
    <location>
        <begin position="410"/>
        <end position="427"/>
    </location>
</feature>
<feature type="transmembrane region" description="Helical" evidence="9">
    <location>
        <begin position="194"/>
        <end position="216"/>
    </location>
</feature>
<dbReference type="KEGG" id="chq:AQ619_14470"/>
<dbReference type="PANTHER" id="PTHR42770">
    <property type="entry name" value="AMINO ACID TRANSPORTER-RELATED"/>
    <property type="match status" value="1"/>
</dbReference>
<comment type="similarity">
    <text evidence="2">Belongs to the amino acid-polyamine-organocation (APC) superfamily. Basic amino acid/polyamine antiporter (APA) (TC 2.A.3.2) family.</text>
</comment>
<keyword evidence="5 9" id="KW-0812">Transmembrane</keyword>
<feature type="transmembrane region" description="Helical" evidence="9">
    <location>
        <begin position="84"/>
        <end position="110"/>
    </location>
</feature>
<feature type="transmembrane region" description="Helical" evidence="9">
    <location>
        <begin position="228"/>
        <end position="250"/>
    </location>
</feature>
<dbReference type="RefSeq" id="WP_062149106.1">
    <property type="nucleotide sequence ID" value="NZ_CP013002.1"/>
</dbReference>
<keyword evidence="6 9" id="KW-1133">Transmembrane helix</keyword>
<proteinExistence type="inferred from homology"/>
<evidence type="ECO:0000256" key="4">
    <source>
        <dbReference type="ARBA" id="ARBA00022475"/>
    </source>
</evidence>
<evidence type="ECO:0000256" key="9">
    <source>
        <dbReference type="SAM" id="Phobius"/>
    </source>
</evidence>
<evidence type="ECO:0000256" key="8">
    <source>
        <dbReference type="ARBA" id="ARBA00045636"/>
    </source>
</evidence>
<evidence type="ECO:0000256" key="2">
    <source>
        <dbReference type="ARBA" id="ARBA00008220"/>
    </source>
</evidence>
<comment type="function">
    <text evidence="8">Major component of the acid-resistance (AR) system allowing enteric pathogens to survive the acidic environment in the stomach. Exchanges extracellular arginine for its intracellular decarboxylation product agmatine (Agm) thereby expelling intracellular protons. Probably undergoes several conformational states in order to translocate the substrate across the membrane; keeps the substrate accessible to only 1 side of the membrane at a time by opening and closing 3 membrane-internal gates.</text>
</comment>
<protein>
    <recommendedName>
        <fullName evidence="3">Arginine/agmatine antiporter</fullName>
    </recommendedName>
</protein>
<keyword evidence="11" id="KW-1185">Reference proteome</keyword>
<feature type="transmembrane region" description="Helical" evidence="9">
    <location>
        <begin position="42"/>
        <end position="63"/>
    </location>
</feature>
<name>A0A0P0P1X3_9CAUL</name>
<evidence type="ECO:0000313" key="11">
    <source>
        <dbReference type="Proteomes" id="UP000056905"/>
    </source>
</evidence>
<evidence type="ECO:0000256" key="1">
    <source>
        <dbReference type="ARBA" id="ARBA00004651"/>
    </source>
</evidence>
<evidence type="ECO:0000256" key="3">
    <source>
        <dbReference type="ARBA" id="ARBA00021069"/>
    </source>
</evidence>
<dbReference type="GO" id="GO:0005886">
    <property type="term" value="C:plasma membrane"/>
    <property type="evidence" value="ECO:0007669"/>
    <property type="project" value="UniProtKB-SubCell"/>
</dbReference>
<dbReference type="PANTHER" id="PTHR42770:SF18">
    <property type="entry name" value="ARGININE_AGMATINE ANTIPORTER"/>
    <property type="match status" value="1"/>
</dbReference>
<gene>
    <name evidence="10" type="ORF">AQ619_14470</name>
</gene>
<comment type="subcellular location">
    <subcellularLocation>
        <location evidence="1">Cell membrane</location>
        <topology evidence="1">Multi-pass membrane protein</topology>
    </subcellularLocation>
</comment>
<keyword evidence="4" id="KW-1003">Cell membrane</keyword>
<reference evidence="10 11" key="1">
    <citation type="submission" date="2015-10" db="EMBL/GenBank/DDBJ databases">
        <title>Conservation of the essential genome among Caulobacter and Brevundimonas species.</title>
        <authorList>
            <person name="Scott D."/>
            <person name="Ely B."/>
        </authorList>
    </citation>
    <scope>NUCLEOTIDE SEQUENCE [LARGE SCALE GENOMIC DNA]</scope>
    <source>
        <strain evidence="10 11">CB4</strain>
    </source>
</reference>
<dbReference type="EMBL" id="CP013002">
    <property type="protein sequence ID" value="ALL14452.1"/>
    <property type="molecule type" value="Genomic_DNA"/>
</dbReference>
<dbReference type="Proteomes" id="UP000056905">
    <property type="component" value="Chromosome"/>
</dbReference>
<dbReference type="PIRSF" id="PIRSF006060">
    <property type="entry name" value="AA_transporter"/>
    <property type="match status" value="1"/>
</dbReference>
<feature type="transmembrane region" description="Helical" evidence="9">
    <location>
        <begin position="327"/>
        <end position="344"/>
    </location>
</feature>
<dbReference type="Gene3D" id="1.20.1740.10">
    <property type="entry name" value="Amino acid/polyamine transporter I"/>
    <property type="match status" value="1"/>
</dbReference>
<feature type="transmembrane region" description="Helical" evidence="9">
    <location>
        <begin position="155"/>
        <end position="174"/>
    </location>
</feature>
<evidence type="ECO:0000313" key="10">
    <source>
        <dbReference type="EMBL" id="ALL14452.1"/>
    </source>
</evidence>
<organism evidence="10 11">
    <name type="scientific">Caulobacter henricii</name>
    <dbReference type="NCBI Taxonomy" id="69395"/>
    <lineage>
        <taxon>Bacteria</taxon>
        <taxon>Pseudomonadati</taxon>
        <taxon>Pseudomonadota</taxon>
        <taxon>Alphaproteobacteria</taxon>
        <taxon>Caulobacterales</taxon>
        <taxon>Caulobacteraceae</taxon>
        <taxon>Caulobacter</taxon>
    </lineage>
</organism>
<feature type="transmembrane region" description="Helical" evidence="9">
    <location>
        <begin position="9"/>
        <end position="30"/>
    </location>
</feature>
<evidence type="ECO:0000256" key="7">
    <source>
        <dbReference type="ARBA" id="ARBA00023136"/>
    </source>
</evidence>
<dbReference type="InterPro" id="IPR050367">
    <property type="entry name" value="APC_superfamily"/>
</dbReference>
<feature type="transmembrane region" description="Helical" evidence="9">
    <location>
        <begin position="350"/>
        <end position="374"/>
    </location>
</feature>
<feature type="transmembrane region" description="Helical" evidence="9">
    <location>
        <begin position="386"/>
        <end position="404"/>
    </location>
</feature>
<dbReference type="InterPro" id="IPR002293">
    <property type="entry name" value="AA/rel_permease1"/>
</dbReference>
<feature type="transmembrane region" description="Helical" evidence="9">
    <location>
        <begin position="122"/>
        <end position="143"/>
    </location>
</feature>
<dbReference type="GO" id="GO:0022857">
    <property type="term" value="F:transmembrane transporter activity"/>
    <property type="evidence" value="ECO:0007669"/>
    <property type="project" value="InterPro"/>
</dbReference>
<evidence type="ECO:0000256" key="5">
    <source>
        <dbReference type="ARBA" id="ARBA00022692"/>
    </source>
</evidence>